<dbReference type="PANTHER" id="PTHR33406:SF6">
    <property type="entry name" value="MEMBRANE PROTEIN YDGH-RELATED"/>
    <property type="match status" value="1"/>
</dbReference>
<keyword evidence="5 7" id="KW-1133">Transmembrane helix</keyword>
<feature type="transmembrane region" description="Helical" evidence="7">
    <location>
        <begin position="169"/>
        <end position="190"/>
    </location>
</feature>
<protein>
    <submittedName>
        <fullName evidence="9">MMPL family transporter</fullName>
    </submittedName>
</protein>
<keyword evidence="3" id="KW-1003">Cell membrane</keyword>
<sequence>MSTAHNKPSPLETAAAFIVDKRRMFYVIYLLLIVFSAISANWVSVNNTLTDYLSEETETRRGLTLMEEEFITYATAEVMVDNISYASAEALCDEMEEIDGVKEIAFDDTEDHYTDMSALFSVTFDGTSDDDICETALSEIEDLLKDHDTYISAELGNTKAETTEREMNLVMVIAVVIIVTVLLITSRTYMEVPVLLMTFGTAAILNKGSNFMFGTISFISNSIAVVLQLALAIDYAIILCHRYTEERETKEAREAVITALCKSIPEISGSCLTTLSGLAAMGFMQFRIGFDMAIVLIKAIIISIMTVFTLMPGLLMSFSSLIDKTHHKSFVPDISAVSKIVVKTRYITPWIFAVFVVAGFFLSNNCPYAYSYTNLTTITKNDSQLAKERIDETFGTANTLAVLIPSGDYEKEQTLKSALESFPQVDSVTALASVEATDGYSVGDSLTPREFSELTDMDIETVRLIYSAYAADKEEYGRIVGGIDGYRIALLDIFDFIYDLTEEGYASLDDEMQEELDDMHELLDDGKAQLESGSHTRLVMDLNIPEESEETFEFLTTVRDTAGKYYGEDVLIVGNATSNHDLSESFARDNMIISVLSIVFVLIVLIFTFRSAGLPFILILVIQGSVWMNFSVPTLQDKPLFFMSYLVVSSIQMGANIDYAIVITNRYTELRREMNKLDAIKSSLNLAFPTIFTSGAILASAGFAIGLLSSDPAVSSIGIALGRGTVISIVLVMGILPQLLVLGDFIIDKTSFSLKKLKNGGVTNEE</sequence>
<name>A0A9D1MBI7_9FIRM</name>
<feature type="transmembrane region" description="Helical" evidence="7">
    <location>
        <begin position="350"/>
        <end position="370"/>
    </location>
</feature>
<feature type="domain" description="Membrane transport protein MMPL" evidence="8">
    <location>
        <begin position="117"/>
        <end position="320"/>
    </location>
</feature>
<comment type="similarity">
    <text evidence="2">Belongs to the resistance-nodulation-cell division (RND) (TC 2.A.6) family. MmpL subfamily.</text>
</comment>
<evidence type="ECO:0000256" key="6">
    <source>
        <dbReference type="ARBA" id="ARBA00023136"/>
    </source>
</evidence>
<dbReference type="InterPro" id="IPR004869">
    <property type="entry name" value="MMPL_dom"/>
</dbReference>
<keyword evidence="6 7" id="KW-0472">Membrane</keyword>
<feature type="transmembrane region" description="Helical" evidence="7">
    <location>
        <begin position="642"/>
        <end position="663"/>
    </location>
</feature>
<dbReference type="AlphaFoldDB" id="A0A9D1MBI7"/>
<feature type="transmembrane region" description="Helical" evidence="7">
    <location>
        <begin position="24"/>
        <end position="43"/>
    </location>
</feature>
<dbReference type="GO" id="GO:0022857">
    <property type="term" value="F:transmembrane transporter activity"/>
    <property type="evidence" value="ECO:0007669"/>
    <property type="project" value="InterPro"/>
</dbReference>
<reference evidence="9" key="2">
    <citation type="journal article" date="2021" name="PeerJ">
        <title>Extensive microbial diversity within the chicken gut microbiome revealed by metagenomics and culture.</title>
        <authorList>
            <person name="Gilroy R."/>
            <person name="Ravi A."/>
            <person name="Getino M."/>
            <person name="Pursley I."/>
            <person name="Horton D.L."/>
            <person name="Alikhan N.F."/>
            <person name="Baker D."/>
            <person name="Gharbi K."/>
            <person name="Hall N."/>
            <person name="Watson M."/>
            <person name="Adriaenssens E.M."/>
            <person name="Foster-Nyarko E."/>
            <person name="Jarju S."/>
            <person name="Secka A."/>
            <person name="Antonio M."/>
            <person name="Oren A."/>
            <person name="Chaudhuri R.R."/>
            <person name="La Ragione R."/>
            <person name="Hildebrand F."/>
            <person name="Pallen M.J."/>
        </authorList>
    </citation>
    <scope>NUCLEOTIDE SEQUENCE</scope>
    <source>
        <strain evidence="9">USAMLcec3-3695</strain>
    </source>
</reference>
<dbReference type="PANTHER" id="PTHR33406">
    <property type="entry name" value="MEMBRANE PROTEIN MJ1562-RELATED"/>
    <property type="match status" value="1"/>
</dbReference>
<feature type="transmembrane region" description="Helical" evidence="7">
    <location>
        <begin position="210"/>
        <end position="237"/>
    </location>
</feature>
<evidence type="ECO:0000256" key="4">
    <source>
        <dbReference type="ARBA" id="ARBA00022692"/>
    </source>
</evidence>
<feature type="domain" description="Membrane transport protein MMPL" evidence="8">
    <location>
        <begin position="502"/>
        <end position="742"/>
    </location>
</feature>
<evidence type="ECO:0000256" key="5">
    <source>
        <dbReference type="ARBA" id="ARBA00022989"/>
    </source>
</evidence>
<accession>A0A9D1MBI7</accession>
<dbReference type="Pfam" id="PF03176">
    <property type="entry name" value="MMPL"/>
    <property type="match status" value="2"/>
</dbReference>
<feature type="transmembrane region" description="Helical" evidence="7">
    <location>
        <begin position="592"/>
        <end position="622"/>
    </location>
</feature>
<proteinExistence type="inferred from homology"/>
<feature type="transmembrane region" description="Helical" evidence="7">
    <location>
        <begin position="288"/>
        <end position="311"/>
    </location>
</feature>
<dbReference type="EMBL" id="DVNB01000069">
    <property type="protein sequence ID" value="HIU57448.1"/>
    <property type="molecule type" value="Genomic_DNA"/>
</dbReference>
<evidence type="ECO:0000256" key="3">
    <source>
        <dbReference type="ARBA" id="ARBA00022475"/>
    </source>
</evidence>
<evidence type="ECO:0000256" key="7">
    <source>
        <dbReference type="SAM" id="Phobius"/>
    </source>
</evidence>
<evidence type="ECO:0000259" key="8">
    <source>
        <dbReference type="Pfam" id="PF03176"/>
    </source>
</evidence>
<dbReference type="GO" id="GO:0005886">
    <property type="term" value="C:plasma membrane"/>
    <property type="evidence" value="ECO:0007669"/>
    <property type="project" value="UniProtKB-SubCell"/>
</dbReference>
<dbReference type="InterPro" id="IPR001036">
    <property type="entry name" value="Acrflvin-R"/>
</dbReference>
<feature type="transmembrane region" description="Helical" evidence="7">
    <location>
        <begin position="684"/>
        <end position="706"/>
    </location>
</feature>
<comment type="subcellular location">
    <subcellularLocation>
        <location evidence="1">Cell membrane</location>
        <topology evidence="1">Multi-pass membrane protein</topology>
    </subcellularLocation>
</comment>
<dbReference type="SUPFAM" id="SSF82866">
    <property type="entry name" value="Multidrug efflux transporter AcrB transmembrane domain"/>
    <property type="match status" value="2"/>
</dbReference>
<keyword evidence="4 7" id="KW-0812">Transmembrane</keyword>
<evidence type="ECO:0000256" key="1">
    <source>
        <dbReference type="ARBA" id="ARBA00004651"/>
    </source>
</evidence>
<dbReference type="Gene3D" id="1.20.1640.10">
    <property type="entry name" value="Multidrug efflux transporter AcrB transmembrane domain"/>
    <property type="match status" value="2"/>
</dbReference>
<gene>
    <name evidence="9" type="ORF">IAA61_06510</name>
</gene>
<evidence type="ECO:0000313" key="10">
    <source>
        <dbReference type="Proteomes" id="UP000824109"/>
    </source>
</evidence>
<dbReference type="Proteomes" id="UP000824109">
    <property type="component" value="Unassembled WGS sequence"/>
</dbReference>
<dbReference type="PRINTS" id="PR00702">
    <property type="entry name" value="ACRIFLAVINRP"/>
</dbReference>
<evidence type="ECO:0000256" key="2">
    <source>
        <dbReference type="ARBA" id="ARBA00010157"/>
    </source>
</evidence>
<feature type="transmembrane region" description="Helical" evidence="7">
    <location>
        <begin position="726"/>
        <end position="747"/>
    </location>
</feature>
<dbReference type="InterPro" id="IPR050545">
    <property type="entry name" value="Mycobact_MmpL"/>
</dbReference>
<organism evidence="9 10">
    <name type="scientific">Candidatus Ornithomonoglobus merdipullorum</name>
    <dbReference type="NCBI Taxonomy" id="2840895"/>
    <lineage>
        <taxon>Bacteria</taxon>
        <taxon>Bacillati</taxon>
        <taxon>Bacillota</taxon>
        <taxon>Clostridia</taxon>
        <taxon>Candidatus Ornithomonoglobus</taxon>
    </lineage>
</organism>
<reference evidence="9" key="1">
    <citation type="submission" date="2020-10" db="EMBL/GenBank/DDBJ databases">
        <authorList>
            <person name="Gilroy R."/>
        </authorList>
    </citation>
    <scope>NUCLEOTIDE SEQUENCE</scope>
    <source>
        <strain evidence="9">USAMLcec3-3695</strain>
    </source>
</reference>
<comment type="caution">
    <text evidence="9">The sequence shown here is derived from an EMBL/GenBank/DDBJ whole genome shotgun (WGS) entry which is preliminary data.</text>
</comment>
<evidence type="ECO:0000313" key="9">
    <source>
        <dbReference type="EMBL" id="HIU57448.1"/>
    </source>
</evidence>